<dbReference type="SMART" id="SM00089">
    <property type="entry name" value="PKD"/>
    <property type="match status" value="1"/>
</dbReference>
<proteinExistence type="predicted"/>
<keyword evidence="1" id="KW-0732">Signal</keyword>
<dbReference type="InterPro" id="IPR000601">
    <property type="entry name" value="PKD_dom"/>
</dbReference>
<dbReference type="InterPro" id="IPR035986">
    <property type="entry name" value="PKD_dom_sf"/>
</dbReference>
<dbReference type="Proteomes" id="UP001201161">
    <property type="component" value="Unassembled WGS sequence"/>
</dbReference>
<evidence type="ECO:0000313" key="4">
    <source>
        <dbReference type="Proteomes" id="UP001201161"/>
    </source>
</evidence>
<evidence type="ECO:0000313" key="3">
    <source>
        <dbReference type="EMBL" id="MCF6376734.1"/>
    </source>
</evidence>
<dbReference type="InterPro" id="IPR013783">
    <property type="entry name" value="Ig-like_fold"/>
</dbReference>
<organism evidence="3 4">
    <name type="scientific">Nocardioides potassii</name>
    <dbReference type="NCBI Taxonomy" id="2911371"/>
    <lineage>
        <taxon>Bacteria</taxon>
        <taxon>Bacillati</taxon>
        <taxon>Actinomycetota</taxon>
        <taxon>Actinomycetes</taxon>
        <taxon>Propionibacteriales</taxon>
        <taxon>Nocardioidaceae</taxon>
        <taxon>Nocardioides</taxon>
    </lineage>
</organism>
<reference evidence="3 4" key="1">
    <citation type="submission" date="2022-01" db="EMBL/GenBank/DDBJ databases">
        <title>Nocardioides sp. nov., an actinomycete isolated from mining soil.</title>
        <authorList>
            <person name="Liu L."/>
        </authorList>
    </citation>
    <scope>NUCLEOTIDE SEQUENCE [LARGE SCALE GENOMIC DNA]</scope>
    <source>
        <strain evidence="3 4">KLBMP 9356</strain>
    </source>
</reference>
<feature type="chain" id="PRO_5045051179" evidence="1">
    <location>
        <begin position="28"/>
        <end position="235"/>
    </location>
</feature>
<gene>
    <name evidence="3" type="ORF">L2K70_03880</name>
</gene>
<dbReference type="Pfam" id="PF18911">
    <property type="entry name" value="PKD_4"/>
    <property type="match status" value="1"/>
</dbReference>
<name>A0ABS9H8C4_9ACTN</name>
<accession>A0ABS9H8C4</accession>
<dbReference type="PROSITE" id="PS50093">
    <property type="entry name" value="PKD"/>
    <property type="match status" value="1"/>
</dbReference>
<comment type="caution">
    <text evidence="3">The sequence shown here is derived from an EMBL/GenBank/DDBJ whole genome shotgun (WGS) entry which is preliminary data.</text>
</comment>
<dbReference type="SUPFAM" id="SSF49299">
    <property type="entry name" value="PKD domain"/>
    <property type="match status" value="1"/>
</dbReference>
<dbReference type="InterPro" id="IPR022409">
    <property type="entry name" value="PKD/Chitinase_dom"/>
</dbReference>
<feature type="domain" description="PKD" evidence="2">
    <location>
        <begin position="35"/>
        <end position="117"/>
    </location>
</feature>
<evidence type="ECO:0000256" key="1">
    <source>
        <dbReference type="SAM" id="SignalP"/>
    </source>
</evidence>
<protein>
    <submittedName>
        <fullName evidence="3">PKD domain-containing protein</fullName>
    </submittedName>
</protein>
<dbReference type="CDD" id="cd00146">
    <property type="entry name" value="PKD"/>
    <property type="match status" value="1"/>
</dbReference>
<sequence>MRSVVGRRTRTAAAAVAVSLLPTPASAVDDTTPPVVDSVTFQPTTPTVHSAIAFAATAHDTESGIASLTWTFGDGGSAVGPSVSHTYAQSGTMTVTVTAVDLAGNTATATAAVPVSAFQPEPSYTEPTVSRLEVRPATISLEGRTAGVRRRASVSFRLSDIDDTTRLSVEVRGTTARTRFIFDAVDDGGDHVLRLSTLPGARSGLGLLPGRYRVIVRAANRYGVAKARAPLRIVR</sequence>
<dbReference type="Gene3D" id="2.60.40.10">
    <property type="entry name" value="Immunoglobulins"/>
    <property type="match status" value="1"/>
</dbReference>
<dbReference type="RefSeq" id="WP_236399253.1">
    <property type="nucleotide sequence ID" value="NZ_JAKJHZ010000003.1"/>
</dbReference>
<feature type="signal peptide" evidence="1">
    <location>
        <begin position="1"/>
        <end position="27"/>
    </location>
</feature>
<evidence type="ECO:0000259" key="2">
    <source>
        <dbReference type="PROSITE" id="PS50093"/>
    </source>
</evidence>
<dbReference type="EMBL" id="JAKJHZ010000003">
    <property type="protein sequence ID" value="MCF6376734.1"/>
    <property type="molecule type" value="Genomic_DNA"/>
</dbReference>
<keyword evidence="4" id="KW-1185">Reference proteome</keyword>